<protein>
    <recommendedName>
        <fullName evidence="2">GTP 3',8-cyclase</fullName>
        <ecNumber evidence="2">4.1.99.22</ecNumber>
    </recommendedName>
</protein>
<dbReference type="NCBIfam" id="TIGR02666">
    <property type="entry name" value="moaA"/>
    <property type="match status" value="1"/>
</dbReference>
<dbReference type="SFLD" id="SFLDS00029">
    <property type="entry name" value="Radical_SAM"/>
    <property type="match status" value="1"/>
</dbReference>
<keyword evidence="8" id="KW-0411">Iron-sulfur</keyword>
<dbReference type="InterPro" id="IPR013483">
    <property type="entry name" value="MoaA"/>
</dbReference>
<keyword evidence="15" id="KW-1185">Reference proteome</keyword>
<evidence type="ECO:0000256" key="11">
    <source>
        <dbReference type="ARBA" id="ARBA00023239"/>
    </source>
</evidence>
<evidence type="ECO:0000313" key="15">
    <source>
        <dbReference type="Proteomes" id="UP001200145"/>
    </source>
</evidence>
<evidence type="ECO:0000259" key="13">
    <source>
        <dbReference type="PROSITE" id="PS51918"/>
    </source>
</evidence>
<gene>
    <name evidence="14" type="primary">moaA</name>
    <name evidence="14" type="ORF">L0U88_17670</name>
</gene>
<dbReference type="PANTHER" id="PTHR22960:SF0">
    <property type="entry name" value="MOLYBDENUM COFACTOR BIOSYNTHESIS PROTEIN 1"/>
    <property type="match status" value="1"/>
</dbReference>
<sequence>MEGQLIDTYNRVHNYLRISLTDNCNFRCFYCMPEEDYDFAPASKLMQADEIYKIAKLFVEQGVNKIRLTGGEPLVRKDAAKIIQLLAQLPVNLTITTNGSRIHEFIELLKENRIRSLNISLDTLDRDKFLLMTRRDQFQRVYDNIHLLLREGFHVKVNMVVMKGMNEAEILDFIEWTKLDPVHVRFIEFMPFSGNRWTSNKVVTWQEMLELAGTRYDILPLAAEPNDTAKKYQVPGHKGTFAVISTMSNNFCGTCNRIRLTADGKMKNCLFSASETDLLQPLRMGEDILPLIQQTIRAKHKELGGQFTTDFENIEATTIHNRSMITIGG</sequence>
<dbReference type="EMBL" id="JAKEVY010000005">
    <property type="protein sequence ID" value="MCF1716474.1"/>
    <property type="molecule type" value="Genomic_DNA"/>
</dbReference>
<dbReference type="InterPro" id="IPR013785">
    <property type="entry name" value="Aldolase_TIM"/>
</dbReference>
<dbReference type="InterPro" id="IPR050105">
    <property type="entry name" value="MoCo_biosynth_MoaA/MoaC"/>
</dbReference>
<dbReference type="PROSITE" id="PS51918">
    <property type="entry name" value="RADICAL_SAM"/>
    <property type="match status" value="1"/>
</dbReference>
<dbReference type="CDD" id="cd21117">
    <property type="entry name" value="Twitch_MoaA"/>
    <property type="match status" value="1"/>
</dbReference>
<evidence type="ECO:0000256" key="1">
    <source>
        <dbReference type="ARBA" id="ARBA00001966"/>
    </source>
</evidence>
<dbReference type="Pfam" id="PF06463">
    <property type="entry name" value="Mob_synth_C"/>
    <property type="match status" value="1"/>
</dbReference>
<reference evidence="14 15" key="1">
    <citation type="submission" date="2022-01" db="EMBL/GenBank/DDBJ databases">
        <title>Flavihumibacter sp. nov., isolated from sediment of a river.</title>
        <authorList>
            <person name="Liu H."/>
        </authorList>
    </citation>
    <scope>NUCLEOTIDE SEQUENCE [LARGE SCALE GENOMIC DNA]</scope>
    <source>
        <strain evidence="14 15">RY-1</strain>
    </source>
</reference>
<evidence type="ECO:0000256" key="9">
    <source>
        <dbReference type="ARBA" id="ARBA00023134"/>
    </source>
</evidence>
<keyword evidence="11 14" id="KW-0456">Lyase</keyword>
<dbReference type="InterPro" id="IPR000385">
    <property type="entry name" value="MoaA_NifB_PqqE_Fe-S-bd_CS"/>
</dbReference>
<dbReference type="RefSeq" id="WP_234867712.1">
    <property type="nucleotide sequence ID" value="NZ_JAKEVY010000005.1"/>
</dbReference>
<evidence type="ECO:0000256" key="2">
    <source>
        <dbReference type="ARBA" id="ARBA00012167"/>
    </source>
</evidence>
<name>A0ABS9BL94_9BACT</name>
<evidence type="ECO:0000256" key="6">
    <source>
        <dbReference type="ARBA" id="ARBA00022741"/>
    </source>
</evidence>
<evidence type="ECO:0000313" key="14">
    <source>
        <dbReference type="EMBL" id="MCF1716474.1"/>
    </source>
</evidence>
<dbReference type="Proteomes" id="UP001200145">
    <property type="component" value="Unassembled WGS sequence"/>
</dbReference>
<keyword evidence="5" id="KW-0479">Metal-binding</keyword>
<accession>A0ABS9BL94</accession>
<evidence type="ECO:0000256" key="8">
    <source>
        <dbReference type="ARBA" id="ARBA00023014"/>
    </source>
</evidence>
<keyword evidence="7" id="KW-0408">Iron</keyword>
<dbReference type="InterPro" id="IPR040064">
    <property type="entry name" value="MoaA-like"/>
</dbReference>
<dbReference type="PANTHER" id="PTHR22960">
    <property type="entry name" value="MOLYBDOPTERIN COFACTOR SYNTHESIS PROTEIN A"/>
    <property type="match status" value="1"/>
</dbReference>
<dbReference type="InterPro" id="IPR010505">
    <property type="entry name" value="MoaA_twitch"/>
</dbReference>
<dbReference type="Pfam" id="PF04055">
    <property type="entry name" value="Radical_SAM"/>
    <property type="match status" value="1"/>
</dbReference>
<comment type="cofactor">
    <cofactor evidence="1">
        <name>[4Fe-4S] cluster</name>
        <dbReference type="ChEBI" id="CHEBI:49883"/>
    </cofactor>
</comment>
<dbReference type="Gene3D" id="3.20.20.70">
    <property type="entry name" value="Aldolase class I"/>
    <property type="match status" value="1"/>
</dbReference>
<evidence type="ECO:0000256" key="3">
    <source>
        <dbReference type="ARBA" id="ARBA00022485"/>
    </source>
</evidence>
<dbReference type="InterPro" id="IPR007197">
    <property type="entry name" value="rSAM"/>
</dbReference>
<dbReference type="SMART" id="SM00729">
    <property type="entry name" value="Elp3"/>
    <property type="match status" value="1"/>
</dbReference>
<dbReference type="EC" id="4.1.99.22" evidence="2"/>
<dbReference type="InterPro" id="IPR058240">
    <property type="entry name" value="rSAM_sf"/>
</dbReference>
<keyword evidence="10" id="KW-0501">Molybdenum cofactor biosynthesis</keyword>
<evidence type="ECO:0000256" key="12">
    <source>
        <dbReference type="ARBA" id="ARBA00048697"/>
    </source>
</evidence>
<evidence type="ECO:0000256" key="5">
    <source>
        <dbReference type="ARBA" id="ARBA00022723"/>
    </source>
</evidence>
<proteinExistence type="predicted"/>
<comment type="catalytic activity">
    <reaction evidence="12">
        <text>GTP + AH2 + S-adenosyl-L-methionine = (8S)-3',8-cyclo-7,8-dihydroguanosine 5'-triphosphate + 5'-deoxyadenosine + L-methionine + A + H(+)</text>
        <dbReference type="Rhea" id="RHEA:49576"/>
        <dbReference type="ChEBI" id="CHEBI:13193"/>
        <dbReference type="ChEBI" id="CHEBI:15378"/>
        <dbReference type="ChEBI" id="CHEBI:17319"/>
        <dbReference type="ChEBI" id="CHEBI:17499"/>
        <dbReference type="ChEBI" id="CHEBI:37565"/>
        <dbReference type="ChEBI" id="CHEBI:57844"/>
        <dbReference type="ChEBI" id="CHEBI:59789"/>
        <dbReference type="ChEBI" id="CHEBI:131766"/>
        <dbReference type="EC" id="4.1.99.22"/>
    </reaction>
</comment>
<dbReference type="PROSITE" id="PS01305">
    <property type="entry name" value="MOAA_NIFB_PQQE"/>
    <property type="match status" value="1"/>
</dbReference>
<dbReference type="InterPro" id="IPR006638">
    <property type="entry name" value="Elp3/MiaA/NifB-like_rSAM"/>
</dbReference>
<dbReference type="CDD" id="cd01335">
    <property type="entry name" value="Radical_SAM"/>
    <property type="match status" value="1"/>
</dbReference>
<evidence type="ECO:0000256" key="10">
    <source>
        <dbReference type="ARBA" id="ARBA00023150"/>
    </source>
</evidence>
<keyword evidence="9" id="KW-0342">GTP-binding</keyword>
<keyword evidence="4" id="KW-0949">S-adenosyl-L-methionine</keyword>
<dbReference type="SFLD" id="SFLDG01386">
    <property type="entry name" value="main_SPASM_domain-containing"/>
    <property type="match status" value="1"/>
</dbReference>
<dbReference type="SUPFAM" id="SSF102114">
    <property type="entry name" value="Radical SAM enzymes"/>
    <property type="match status" value="1"/>
</dbReference>
<dbReference type="GO" id="GO:0061798">
    <property type="term" value="F:GTP 3',8'-cyclase activity"/>
    <property type="evidence" value="ECO:0007669"/>
    <property type="project" value="UniProtKB-EC"/>
</dbReference>
<comment type="caution">
    <text evidence="14">The sequence shown here is derived from an EMBL/GenBank/DDBJ whole genome shotgun (WGS) entry which is preliminary data.</text>
</comment>
<dbReference type="SFLD" id="SFLDG01067">
    <property type="entry name" value="SPASM/twitch_domain_containing"/>
    <property type="match status" value="1"/>
</dbReference>
<feature type="domain" description="Radical SAM core" evidence="13">
    <location>
        <begin position="8"/>
        <end position="229"/>
    </location>
</feature>
<organism evidence="14 15">
    <name type="scientific">Flavihumibacter fluminis</name>
    <dbReference type="NCBI Taxonomy" id="2909236"/>
    <lineage>
        <taxon>Bacteria</taxon>
        <taxon>Pseudomonadati</taxon>
        <taxon>Bacteroidota</taxon>
        <taxon>Chitinophagia</taxon>
        <taxon>Chitinophagales</taxon>
        <taxon>Chitinophagaceae</taxon>
        <taxon>Flavihumibacter</taxon>
    </lineage>
</organism>
<evidence type="ECO:0000256" key="7">
    <source>
        <dbReference type="ARBA" id="ARBA00023004"/>
    </source>
</evidence>
<dbReference type="SFLD" id="SFLDG01383">
    <property type="entry name" value="cyclic_pyranopterin_phosphate"/>
    <property type="match status" value="1"/>
</dbReference>
<keyword evidence="3" id="KW-0004">4Fe-4S</keyword>
<keyword evidence="6" id="KW-0547">Nucleotide-binding</keyword>
<evidence type="ECO:0000256" key="4">
    <source>
        <dbReference type="ARBA" id="ARBA00022691"/>
    </source>
</evidence>